<dbReference type="GO" id="GO:0005739">
    <property type="term" value="C:mitochondrion"/>
    <property type="evidence" value="ECO:0007669"/>
    <property type="project" value="TreeGrafter"/>
</dbReference>
<dbReference type="PROSITE" id="PS50920">
    <property type="entry name" value="SOLCAR"/>
    <property type="match status" value="2"/>
</dbReference>
<dbReference type="GO" id="GO:0015187">
    <property type="term" value="F:glycine transmembrane transporter activity"/>
    <property type="evidence" value="ECO:0007669"/>
    <property type="project" value="TreeGrafter"/>
</dbReference>
<dbReference type="InterPro" id="IPR018108">
    <property type="entry name" value="MCP_transmembrane"/>
</dbReference>
<keyword evidence="4 5" id="KW-0472">Membrane</keyword>
<dbReference type="SUPFAM" id="SSF103506">
    <property type="entry name" value="Mitochondrial carrier"/>
    <property type="match status" value="1"/>
</dbReference>
<comment type="similarity">
    <text evidence="2 6">Belongs to the mitochondrial carrier (TC 2.A.29) family.</text>
</comment>
<name>F1LCZ7_ASCSU</name>
<evidence type="ECO:0000256" key="4">
    <source>
        <dbReference type="ARBA" id="ARBA00023136"/>
    </source>
</evidence>
<feature type="repeat" description="Solcar" evidence="5">
    <location>
        <begin position="1"/>
        <end position="64"/>
    </location>
</feature>
<organism evidence="8">
    <name type="scientific">Ascaris suum</name>
    <name type="common">Pig roundworm</name>
    <name type="synonym">Ascaris lumbricoides</name>
    <dbReference type="NCBI Taxonomy" id="6253"/>
    <lineage>
        <taxon>Eukaryota</taxon>
        <taxon>Metazoa</taxon>
        <taxon>Ecdysozoa</taxon>
        <taxon>Nematoda</taxon>
        <taxon>Chromadorea</taxon>
        <taxon>Rhabditida</taxon>
        <taxon>Spirurina</taxon>
        <taxon>Ascaridomorpha</taxon>
        <taxon>Ascaridoidea</taxon>
        <taxon>Ascarididae</taxon>
        <taxon>Ascaris</taxon>
    </lineage>
</organism>
<dbReference type="Gene3D" id="1.50.40.10">
    <property type="entry name" value="Mitochondrial carrier domain"/>
    <property type="match status" value="1"/>
</dbReference>
<feature type="transmembrane region" description="Helical" evidence="7">
    <location>
        <begin position="115"/>
        <end position="134"/>
    </location>
</feature>
<evidence type="ECO:0000313" key="8">
    <source>
        <dbReference type="EMBL" id="ADY48001.1"/>
    </source>
</evidence>
<dbReference type="PANTHER" id="PTHR46181">
    <property type="entry name" value="MITOCHONDRIAL GLYCINE TRANSPORTER"/>
    <property type="match status" value="1"/>
</dbReference>
<dbReference type="AlphaFoldDB" id="F1LCZ7"/>
<dbReference type="PANTHER" id="PTHR46181:SF3">
    <property type="entry name" value="MITOCHONDRIAL GLYCINE TRANSPORTER"/>
    <property type="match status" value="1"/>
</dbReference>
<keyword evidence="7" id="KW-1133">Transmembrane helix</keyword>
<reference evidence="8" key="1">
    <citation type="journal article" date="2011" name="Genome Res.">
        <title>Deep small RNA sequencing from the nematode Ascaris reveals conservation, functional diversification, and novel developmental profiles.</title>
        <authorList>
            <person name="Wang J."/>
            <person name="Czech B."/>
            <person name="Crunk A."/>
            <person name="Wallace A."/>
            <person name="Mitreva M."/>
            <person name="Hannon G.J."/>
            <person name="Davis R.E."/>
        </authorList>
    </citation>
    <scope>NUCLEOTIDE SEQUENCE</scope>
</reference>
<feature type="transmembrane region" description="Helical" evidence="7">
    <location>
        <begin position="78"/>
        <end position="95"/>
    </location>
</feature>
<evidence type="ECO:0000256" key="7">
    <source>
        <dbReference type="SAM" id="Phobius"/>
    </source>
</evidence>
<evidence type="ECO:0000256" key="6">
    <source>
        <dbReference type="RuleBase" id="RU000488"/>
    </source>
</evidence>
<dbReference type="GO" id="GO:0016020">
    <property type="term" value="C:membrane"/>
    <property type="evidence" value="ECO:0007669"/>
    <property type="project" value="UniProtKB-SubCell"/>
</dbReference>
<accession>F1LCZ7</accession>
<dbReference type="EMBL" id="JI178235">
    <property type="protein sequence ID" value="ADY48001.1"/>
    <property type="molecule type" value="mRNA"/>
</dbReference>
<evidence type="ECO:0000256" key="5">
    <source>
        <dbReference type="PROSITE-ProRule" id="PRU00282"/>
    </source>
</evidence>
<dbReference type="InterPro" id="IPR023395">
    <property type="entry name" value="MCP_dom_sf"/>
</dbReference>
<comment type="subcellular location">
    <subcellularLocation>
        <location evidence="1">Membrane</location>
        <topology evidence="1">Multi-pass membrane protein</topology>
    </subcellularLocation>
</comment>
<sequence length="161" mass="18418">MPATVIKTRFESSFYRDASVLSAAMNVLNQNGVRGLFKGIVPTLMRDAPFSGLYLLFYRQYLRLFNKEGRVHLPATRFSSGVLAGLMACAVTQPFDITKTHVQLYPQRYRSMLCVIGHLYSRGGIIAFFNGFWLRAVRRTFMSAMNWTIFDELFGSRVHDD</sequence>
<dbReference type="Pfam" id="PF00153">
    <property type="entry name" value="Mito_carr"/>
    <property type="match status" value="2"/>
</dbReference>
<keyword evidence="6" id="KW-0813">Transport</keyword>
<dbReference type="GO" id="GO:1904983">
    <property type="term" value="P:glycine import into mitochondrion"/>
    <property type="evidence" value="ECO:0007669"/>
    <property type="project" value="TreeGrafter"/>
</dbReference>
<evidence type="ECO:0000256" key="1">
    <source>
        <dbReference type="ARBA" id="ARBA00004141"/>
    </source>
</evidence>
<evidence type="ECO:0000256" key="3">
    <source>
        <dbReference type="ARBA" id="ARBA00022692"/>
    </source>
</evidence>
<proteinExistence type="evidence at transcript level"/>
<protein>
    <submittedName>
        <fullName evidence="8">Solute carrier family 25 member 38-A</fullName>
    </submittedName>
</protein>
<feature type="repeat" description="Solcar" evidence="5">
    <location>
        <begin position="72"/>
        <end position="156"/>
    </location>
</feature>
<evidence type="ECO:0000256" key="2">
    <source>
        <dbReference type="ARBA" id="ARBA00006375"/>
    </source>
</evidence>
<keyword evidence="3 5" id="KW-0812">Transmembrane</keyword>